<evidence type="ECO:0000313" key="2">
    <source>
        <dbReference type="EMBL" id="CAB4189763.1"/>
    </source>
</evidence>
<organism evidence="1">
    <name type="scientific">uncultured Caudovirales phage</name>
    <dbReference type="NCBI Taxonomy" id="2100421"/>
    <lineage>
        <taxon>Viruses</taxon>
        <taxon>Duplodnaviria</taxon>
        <taxon>Heunggongvirae</taxon>
        <taxon>Uroviricota</taxon>
        <taxon>Caudoviricetes</taxon>
        <taxon>Peduoviridae</taxon>
        <taxon>Maltschvirus</taxon>
        <taxon>Maltschvirus maltsch</taxon>
    </lineage>
</organism>
<accession>A0A6J5MWI2</accession>
<name>A0A6J5MWI2_9CAUD</name>
<sequence>MNLKKLLLAVIVGVVMACAVPARHVSPPPFRDDYVHEPGWANHPWKLRGIATWFDATRNNAWYTRHNKWGKSIKYYIAAGPALRELIPNKWLMKPAAVRITSVLTGKSVIAYVVDWCGCHGYKKVKSDTRVADLSPALFQALGLPLGRGIMKVDIALP</sequence>
<evidence type="ECO:0000313" key="3">
    <source>
        <dbReference type="EMBL" id="CAB4194407.1"/>
    </source>
</evidence>
<dbReference type="EMBL" id="LR797158">
    <property type="protein sequence ID" value="CAB4189763.1"/>
    <property type="molecule type" value="Genomic_DNA"/>
</dbReference>
<proteinExistence type="predicted"/>
<gene>
    <name evidence="2" type="ORF">UFOVP1191_14</name>
    <name evidence="3" type="ORF">UFOVP1252_45</name>
    <name evidence="1" type="ORF">UFOVP529_76</name>
</gene>
<protein>
    <submittedName>
        <fullName evidence="1">Uncharacterized protein</fullName>
    </submittedName>
</protein>
<dbReference type="CDD" id="cd22191">
    <property type="entry name" value="DPBB_RlpA_EXP_N-like"/>
    <property type="match status" value="1"/>
</dbReference>
<evidence type="ECO:0000313" key="1">
    <source>
        <dbReference type="EMBL" id="CAB4149290.1"/>
    </source>
</evidence>
<dbReference type="SUPFAM" id="SSF50685">
    <property type="entry name" value="Barwin-like endoglucanases"/>
    <property type="match status" value="1"/>
</dbReference>
<reference evidence="1" key="1">
    <citation type="submission" date="2020-04" db="EMBL/GenBank/DDBJ databases">
        <authorList>
            <person name="Chiriac C."/>
            <person name="Salcher M."/>
            <person name="Ghai R."/>
            <person name="Kavagutti S V."/>
        </authorList>
    </citation>
    <scope>NUCLEOTIDE SEQUENCE</scope>
</reference>
<dbReference type="PROSITE" id="PS51257">
    <property type="entry name" value="PROKAR_LIPOPROTEIN"/>
    <property type="match status" value="1"/>
</dbReference>
<dbReference type="Gene3D" id="2.40.40.10">
    <property type="entry name" value="RlpA-like domain"/>
    <property type="match status" value="1"/>
</dbReference>
<dbReference type="InterPro" id="IPR036908">
    <property type="entry name" value="RlpA-like_sf"/>
</dbReference>
<dbReference type="EMBL" id="LR797211">
    <property type="protein sequence ID" value="CAB4194407.1"/>
    <property type="molecule type" value="Genomic_DNA"/>
</dbReference>
<dbReference type="EMBL" id="LR796510">
    <property type="protein sequence ID" value="CAB4149290.1"/>
    <property type="molecule type" value="Genomic_DNA"/>
</dbReference>